<organism evidence="1 2">
    <name type="scientific">Nocardiopsis tropica</name>
    <dbReference type="NCBI Taxonomy" id="109330"/>
    <lineage>
        <taxon>Bacteria</taxon>
        <taxon>Bacillati</taxon>
        <taxon>Actinomycetota</taxon>
        <taxon>Actinomycetes</taxon>
        <taxon>Streptosporangiales</taxon>
        <taxon>Nocardiopsidaceae</taxon>
        <taxon>Nocardiopsis</taxon>
    </lineage>
</organism>
<proteinExistence type="predicted"/>
<gene>
    <name evidence="1" type="ORF">ABUK86_19335</name>
</gene>
<evidence type="ECO:0000313" key="2">
    <source>
        <dbReference type="Proteomes" id="UP001432401"/>
    </source>
</evidence>
<comment type="caution">
    <text evidence="1">The sequence shown here is derived from an EMBL/GenBank/DDBJ whole genome shotgun (WGS) entry which is preliminary data.</text>
</comment>
<keyword evidence="2" id="KW-1185">Reference proteome</keyword>
<accession>A0ABV1ZXT3</accession>
<name>A0ABV1ZXT3_9ACTN</name>
<reference evidence="1 2" key="1">
    <citation type="submission" date="2024-06" db="EMBL/GenBank/DDBJ databases">
        <authorList>
            <person name="Bataeva Y.V."/>
            <person name="Grigorian L.N."/>
            <person name="Solomentsev V.I."/>
        </authorList>
    </citation>
    <scope>NUCLEOTIDE SEQUENCE [LARGE SCALE GENOMIC DNA]</scope>
    <source>
        <strain evidence="2">SCPM-O-B-12605 (RCAM04882)</strain>
    </source>
</reference>
<dbReference type="EMBL" id="JBEQNB010000010">
    <property type="protein sequence ID" value="MES0835938.1"/>
    <property type="molecule type" value="Genomic_DNA"/>
</dbReference>
<protein>
    <submittedName>
        <fullName evidence="1">Uncharacterized protein</fullName>
    </submittedName>
</protein>
<sequence>MTLAFVTANRPRSAGCRFPRHLHEHRDDRFRAFARIARTLICYRRFDKGDEL</sequence>
<dbReference type="RefSeq" id="WP_344181826.1">
    <property type="nucleotide sequence ID" value="NZ_JBEQNA010000010.1"/>
</dbReference>
<dbReference type="Proteomes" id="UP001432401">
    <property type="component" value="Unassembled WGS sequence"/>
</dbReference>
<evidence type="ECO:0000313" key="1">
    <source>
        <dbReference type="EMBL" id="MES0835938.1"/>
    </source>
</evidence>